<accession>A0AAP3UX95</accession>
<evidence type="ECO:0000259" key="2">
    <source>
        <dbReference type="Pfam" id="PF07811"/>
    </source>
</evidence>
<reference evidence="3 4" key="1">
    <citation type="submission" date="2023-03" db="EMBL/GenBank/DDBJ databases">
        <title>YIM 152171 draft genome.</title>
        <authorList>
            <person name="Yang Z."/>
        </authorList>
    </citation>
    <scope>NUCLEOTIDE SEQUENCE [LARGE SCALE GENOMIC DNA]</scope>
    <source>
        <strain evidence="3 4">YIM 152171</strain>
    </source>
</reference>
<dbReference type="AlphaFoldDB" id="A0AAP3UX95"/>
<gene>
    <name evidence="3" type="ORF">PZ740_00485</name>
</gene>
<feature type="transmembrane region" description="Helical" evidence="1">
    <location>
        <begin position="15"/>
        <end position="38"/>
    </location>
</feature>
<evidence type="ECO:0000313" key="3">
    <source>
        <dbReference type="EMBL" id="MDF1584857.1"/>
    </source>
</evidence>
<dbReference type="InterPro" id="IPR012495">
    <property type="entry name" value="TadE-like_dom"/>
</dbReference>
<keyword evidence="1" id="KW-0472">Membrane</keyword>
<dbReference type="Proteomes" id="UP001301140">
    <property type="component" value="Unassembled WGS sequence"/>
</dbReference>
<keyword evidence="1" id="KW-0812">Transmembrane</keyword>
<dbReference type="EMBL" id="JARGEQ010000001">
    <property type="protein sequence ID" value="MDF1584857.1"/>
    <property type="molecule type" value="Genomic_DNA"/>
</dbReference>
<dbReference type="Pfam" id="PF07811">
    <property type="entry name" value="TadE"/>
    <property type="match status" value="1"/>
</dbReference>
<dbReference type="RefSeq" id="WP_327787263.1">
    <property type="nucleotide sequence ID" value="NZ_JARGEQ010000001.1"/>
</dbReference>
<comment type="caution">
    <text evidence="3">The sequence shown here is derived from an EMBL/GenBank/DDBJ whole genome shotgun (WGS) entry which is preliminary data.</text>
</comment>
<evidence type="ECO:0000256" key="1">
    <source>
        <dbReference type="SAM" id="Phobius"/>
    </source>
</evidence>
<keyword evidence="4" id="KW-1185">Reference proteome</keyword>
<organism evidence="3 4">
    <name type="scientific">Marinimicrococcus flavescens</name>
    <dbReference type="NCBI Taxonomy" id="3031815"/>
    <lineage>
        <taxon>Bacteria</taxon>
        <taxon>Pseudomonadati</taxon>
        <taxon>Pseudomonadota</taxon>
        <taxon>Alphaproteobacteria</taxon>
        <taxon>Geminicoccales</taxon>
        <taxon>Geminicoccaceae</taxon>
        <taxon>Marinimicrococcus</taxon>
    </lineage>
</organism>
<protein>
    <submittedName>
        <fullName evidence="3">Pilus assembly protein</fullName>
    </submittedName>
</protein>
<keyword evidence="1" id="KW-1133">Transmembrane helix</keyword>
<name>A0AAP3UX95_9PROT</name>
<proteinExistence type="predicted"/>
<feature type="domain" description="TadE-like" evidence="2">
    <location>
        <begin position="13"/>
        <end position="55"/>
    </location>
</feature>
<sequence length="166" mass="17713">MTRRAAAWRDRRGTVALEFAIVGSALLLVILGIIEFALQSAVGALVESAGREASRFGITGALVPQRIGGSPPESREEAIRRIVLERGAGFLKADRLTIRLEAFDSMAAAAEPGSGTRGAGEAGQVVIYELNYKQPLLVDAFIPILKIGELLHHTTVIVKNEPSPTL</sequence>
<evidence type="ECO:0000313" key="4">
    <source>
        <dbReference type="Proteomes" id="UP001301140"/>
    </source>
</evidence>